<protein>
    <submittedName>
        <fullName evidence="1">Uncharacterized protein</fullName>
    </submittedName>
</protein>
<dbReference type="Proteomes" id="UP001189624">
    <property type="component" value="Chromosome 4"/>
</dbReference>
<organism evidence="1 2">
    <name type="scientific">Sphenostylis stenocarpa</name>
    <dbReference type="NCBI Taxonomy" id="92480"/>
    <lineage>
        <taxon>Eukaryota</taxon>
        <taxon>Viridiplantae</taxon>
        <taxon>Streptophyta</taxon>
        <taxon>Embryophyta</taxon>
        <taxon>Tracheophyta</taxon>
        <taxon>Spermatophyta</taxon>
        <taxon>Magnoliopsida</taxon>
        <taxon>eudicotyledons</taxon>
        <taxon>Gunneridae</taxon>
        <taxon>Pentapetalae</taxon>
        <taxon>rosids</taxon>
        <taxon>fabids</taxon>
        <taxon>Fabales</taxon>
        <taxon>Fabaceae</taxon>
        <taxon>Papilionoideae</taxon>
        <taxon>50 kb inversion clade</taxon>
        <taxon>NPAAA clade</taxon>
        <taxon>indigoferoid/millettioid clade</taxon>
        <taxon>Phaseoleae</taxon>
        <taxon>Sphenostylis</taxon>
    </lineage>
</organism>
<keyword evidence="2" id="KW-1185">Reference proteome</keyword>
<dbReference type="Gramene" id="rna-AYBTSS11_LOCUS15407">
    <property type="protein sequence ID" value="CAJ1952646.1"/>
    <property type="gene ID" value="gene-AYBTSS11_LOCUS15407"/>
</dbReference>
<reference evidence="1" key="1">
    <citation type="submission" date="2023-10" db="EMBL/GenBank/DDBJ databases">
        <authorList>
            <person name="Domelevo Entfellner J.-B."/>
        </authorList>
    </citation>
    <scope>NUCLEOTIDE SEQUENCE</scope>
</reference>
<evidence type="ECO:0000313" key="1">
    <source>
        <dbReference type="EMBL" id="CAJ1952646.1"/>
    </source>
</evidence>
<name>A0AA86SWS3_9FABA</name>
<dbReference type="AlphaFoldDB" id="A0AA86SWS3"/>
<dbReference type="EMBL" id="OY731401">
    <property type="protein sequence ID" value="CAJ1952646.1"/>
    <property type="molecule type" value="Genomic_DNA"/>
</dbReference>
<accession>A0AA86SWS3</accession>
<gene>
    <name evidence="1" type="ORF">AYBTSS11_LOCUS15407</name>
</gene>
<evidence type="ECO:0000313" key="2">
    <source>
        <dbReference type="Proteomes" id="UP001189624"/>
    </source>
</evidence>
<proteinExistence type="predicted"/>
<sequence>MRRKRVKNWNKEELILLGVLEKWEKEENEKNRGIYEKLDSYSKCAQKHADNEIGVAVAQRNEVDGAVDSYNVGMKRSLVEAMTLK</sequence>